<reference evidence="2 3" key="1">
    <citation type="submission" date="2024-09" db="EMBL/GenBank/DDBJ databases">
        <authorList>
            <person name="Sun Q."/>
            <person name="Mori K."/>
        </authorList>
    </citation>
    <scope>NUCLEOTIDE SEQUENCE [LARGE SCALE GENOMIC DNA]</scope>
    <source>
        <strain evidence="2 3">JCM 3324</strain>
    </source>
</reference>
<dbReference type="Pfam" id="PF01636">
    <property type="entry name" value="APH"/>
    <property type="match status" value="1"/>
</dbReference>
<evidence type="ECO:0000313" key="3">
    <source>
        <dbReference type="Proteomes" id="UP001589568"/>
    </source>
</evidence>
<name>A0ABV5NW96_9ACTN</name>
<evidence type="ECO:0000313" key="2">
    <source>
        <dbReference type="EMBL" id="MFB9474512.1"/>
    </source>
</evidence>
<organism evidence="2 3">
    <name type="scientific">Nonomuraea salmonea</name>
    <dbReference type="NCBI Taxonomy" id="46181"/>
    <lineage>
        <taxon>Bacteria</taxon>
        <taxon>Bacillati</taxon>
        <taxon>Actinomycetota</taxon>
        <taxon>Actinomycetes</taxon>
        <taxon>Streptosporangiales</taxon>
        <taxon>Streptosporangiaceae</taxon>
        <taxon>Nonomuraea</taxon>
    </lineage>
</organism>
<proteinExistence type="predicted"/>
<comment type="caution">
    <text evidence="2">The sequence shown here is derived from an EMBL/GenBank/DDBJ whole genome shotgun (WGS) entry which is preliminary data.</text>
</comment>
<gene>
    <name evidence="2" type="ORF">ACFFR3_33875</name>
</gene>
<dbReference type="SUPFAM" id="SSF56112">
    <property type="entry name" value="Protein kinase-like (PK-like)"/>
    <property type="match status" value="1"/>
</dbReference>
<dbReference type="EMBL" id="JBHMCF010000038">
    <property type="protein sequence ID" value="MFB9474512.1"/>
    <property type="molecule type" value="Genomic_DNA"/>
</dbReference>
<feature type="domain" description="Aminoglycoside phosphotransferase" evidence="1">
    <location>
        <begin position="66"/>
        <end position="245"/>
    </location>
</feature>
<accession>A0ABV5NW96</accession>
<dbReference type="RefSeq" id="WP_379484455.1">
    <property type="nucleotide sequence ID" value="NZ_JBHMCF010000038.1"/>
</dbReference>
<sequence length="328" mass="36249">MSRERRFAAVEDLGPLAREAFSTRLERVERLRGGTKKGVYRLTFERGPSAVLYVWADTENFWGPGAEKSEMGLFLAAHREFSELGVRVPELRFADGSGRLYPGEVAVVEDVRGGTLEQRLGSDDGGLERLAEHLQRMAGHRSAGLGEVGPVKAGEGRRTTCPEVVLGWALKDLGEAAGRVEAIGHKRAAFEELLRGMAGGVEPRTEHSLIHGELGPDHVLMDDGGEPVLIDIEGAQFFDVEWEHVFLRIRFGEHYPRLRVEGLDEGRMRFYRLAQHLSLVAGPLRLLDGDFPDREAMMGIVRRHIGEALSFVRGPCVGGDLRIGRLPG</sequence>
<dbReference type="InterPro" id="IPR011009">
    <property type="entry name" value="Kinase-like_dom_sf"/>
</dbReference>
<keyword evidence="3" id="KW-1185">Reference proteome</keyword>
<protein>
    <submittedName>
        <fullName evidence="2">Phosphotransferase</fullName>
    </submittedName>
</protein>
<dbReference type="InterPro" id="IPR002575">
    <property type="entry name" value="Aminoglycoside_PTrfase"/>
</dbReference>
<dbReference type="Proteomes" id="UP001589568">
    <property type="component" value="Unassembled WGS sequence"/>
</dbReference>
<evidence type="ECO:0000259" key="1">
    <source>
        <dbReference type="Pfam" id="PF01636"/>
    </source>
</evidence>